<protein>
    <submittedName>
        <fullName evidence="1">Uncharacterized protein</fullName>
    </submittedName>
</protein>
<reference evidence="1 2" key="1">
    <citation type="journal article" date="2015" name="Nature">
        <title>rRNA introns, odd ribosomes, and small enigmatic genomes across a large radiation of phyla.</title>
        <authorList>
            <person name="Brown C.T."/>
            <person name="Hug L.A."/>
            <person name="Thomas B.C."/>
            <person name="Sharon I."/>
            <person name="Castelle C.J."/>
            <person name="Singh A."/>
            <person name="Wilkins M.J."/>
            <person name="Williams K.H."/>
            <person name="Banfield J.F."/>
        </authorList>
    </citation>
    <scope>NUCLEOTIDE SEQUENCE [LARGE SCALE GENOMIC DNA]</scope>
</reference>
<sequence length="85" mass="9240">MNPNEKLTFSQLSVGQKFIFFSSPGDNEGHGGFKGAHNVFEKTEDQVLGPRPGLMYGISHGRAVNIESRSTSDFPLSMSVILLAI</sequence>
<evidence type="ECO:0000313" key="2">
    <source>
        <dbReference type="Proteomes" id="UP000034913"/>
    </source>
</evidence>
<organism evidence="1 2">
    <name type="scientific">candidate division Kazan bacterium GW2011_GWB1_52_7</name>
    <dbReference type="NCBI Taxonomy" id="1620414"/>
    <lineage>
        <taxon>Bacteria</taxon>
        <taxon>Bacteria division Kazan-3B-28</taxon>
    </lineage>
</organism>
<comment type="caution">
    <text evidence="1">The sequence shown here is derived from an EMBL/GenBank/DDBJ whole genome shotgun (WGS) entry which is preliminary data.</text>
</comment>
<evidence type="ECO:0000313" key="1">
    <source>
        <dbReference type="EMBL" id="KKW26165.1"/>
    </source>
</evidence>
<dbReference type="Proteomes" id="UP000034913">
    <property type="component" value="Unassembled WGS sequence"/>
</dbReference>
<dbReference type="AlphaFoldDB" id="A0A0G1X5T5"/>
<proteinExistence type="predicted"/>
<dbReference type="EMBL" id="LCRB01000016">
    <property type="protein sequence ID" value="KKW26165.1"/>
    <property type="molecule type" value="Genomic_DNA"/>
</dbReference>
<name>A0A0G1X5T5_UNCK3</name>
<gene>
    <name evidence="1" type="ORF">VF00_C0016G0003</name>
</gene>
<accession>A0A0G1X5T5</accession>